<protein>
    <submittedName>
        <fullName evidence="3">SRPBCC family protein</fullName>
    </submittedName>
</protein>
<comment type="similarity">
    <text evidence="1">Belongs to the AHA1 family.</text>
</comment>
<comment type="caution">
    <text evidence="3">The sequence shown here is derived from an EMBL/GenBank/DDBJ whole genome shotgun (WGS) entry which is preliminary data.</text>
</comment>
<dbReference type="CDD" id="cd08899">
    <property type="entry name" value="SRPBCC_CalC_Aha1-like_6"/>
    <property type="match status" value="1"/>
</dbReference>
<gene>
    <name evidence="3" type="ORF">D7Y13_35900</name>
</gene>
<dbReference type="SUPFAM" id="SSF55961">
    <property type="entry name" value="Bet v1-like"/>
    <property type="match status" value="1"/>
</dbReference>
<dbReference type="Pfam" id="PF08327">
    <property type="entry name" value="AHSA1"/>
    <property type="match status" value="1"/>
</dbReference>
<organism evidence="3 4">
    <name type="scientific">Corallococcus praedator</name>
    <dbReference type="NCBI Taxonomy" id="2316724"/>
    <lineage>
        <taxon>Bacteria</taxon>
        <taxon>Pseudomonadati</taxon>
        <taxon>Myxococcota</taxon>
        <taxon>Myxococcia</taxon>
        <taxon>Myxococcales</taxon>
        <taxon>Cystobacterineae</taxon>
        <taxon>Myxococcaceae</taxon>
        <taxon>Corallococcus</taxon>
    </lineage>
</organism>
<feature type="domain" description="Activator of Hsp90 ATPase homologue 1/2-like C-terminal" evidence="2">
    <location>
        <begin position="34"/>
        <end position="145"/>
    </location>
</feature>
<dbReference type="Proteomes" id="UP000278907">
    <property type="component" value="Unassembled WGS sequence"/>
</dbReference>
<dbReference type="Gene3D" id="3.30.530.20">
    <property type="match status" value="1"/>
</dbReference>
<evidence type="ECO:0000313" key="3">
    <source>
        <dbReference type="EMBL" id="RKH92657.1"/>
    </source>
</evidence>
<dbReference type="InterPro" id="IPR023393">
    <property type="entry name" value="START-like_dom_sf"/>
</dbReference>
<sequence>MSHRAKYTPGPAAGARIHKEAEKWTLVLVRDLRHPPAKVWEAITDPEHLREWAPFDSDRNLGAVGTAKLTTVGAPTPFVAETQVKRAEAPKLLEYSWGGSDMRWELEPLGGSGTRLTLWHNIHRGFISMGAAGWHICFDVLDGLLSGEPLGRIVGPEAMKFDGWQRLNVEYAKQFGVEPPGLPSTPRT</sequence>
<dbReference type="EMBL" id="RAWI01000455">
    <property type="protein sequence ID" value="RKH92657.1"/>
    <property type="molecule type" value="Genomic_DNA"/>
</dbReference>
<evidence type="ECO:0000313" key="4">
    <source>
        <dbReference type="Proteomes" id="UP000278907"/>
    </source>
</evidence>
<dbReference type="InterPro" id="IPR013538">
    <property type="entry name" value="ASHA1/2-like_C"/>
</dbReference>
<reference evidence="3 4" key="1">
    <citation type="submission" date="2018-09" db="EMBL/GenBank/DDBJ databases">
        <authorList>
            <person name="Livingstone P.G."/>
            <person name="Whitworth D.E."/>
        </authorList>
    </citation>
    <scope>NUCLEOTIDE SEQUENCE [LARGE SCALE GENOMIC DNA]</scope>
    <source>
        <strain evidence="3 4">CA031B</strain>
    </source>
</reference>
<dbReference type="RefSeq" id="WP_120533762.1">
    <property type="nucleotide sequence ID" value="NZ_RAWI01000455.1"/>
</dbReference>
<keyword evidence="4" id="KW-1185">Reference proteome</keyword>
<accession>A0ABX9Q6I3</accession>
<proteinExistence type="inferred from homology"/>
<evidence type="ECO:0000259" key="2">
    <source>
        <dbReference type="Pfam" id="PF08327"/>
    </source>
</evidence>
<evidence type="ECO:0000256" key="1">
    <source>
        <dbReference type="ARBA" id="ARBA00006817"/>
    </source>
</evidence>
<name>A0ABX9Q6I3_9BACT</name>